<evidence type="ECO:0000313" key="2">
    <source>
        <dbReference type="EMBL" id="AQS65696.1"/>
    </source>
</evidence>
<dbReference type="EMBL" id="CP019724">
    <property type="protein sequence ID" value="AQS71560.1"/>
    <property type="molecule type" value="Genomic_DNA"/>
</dbReference>
<dbReference type="Proteomes" id="UP000189443">
    <property type="component" value="Chromosome"/>
</dbReference>
<accession>A0A1S6JIH8</accession>
<keyword evidence="4" id="KW-1185">Reference proteome</keyword>
<feature type="region of interest" description="Disordered" evidence="1">
    <location>
        <begin position="37"/>
        <end position="59"/>
    </location>
</feature>
<organism evidence="3 4">
    <name type="scientific">Streptomyces pactum</name>
    <dbReference type="NCBI Taxonomy" id="68249"/>
    <lineage>
        <taxon>Bacteria</taxon>
        <taxon>Bacillati</taxon>
        <taxon>Actinomycetota</taxon>
        <taxon>Actinomycetes</taxon>
        <taxon>Kitasatosporales</taxon>
        <taxon>Streptomycetaceae</taxon>
        <taxon>Streptomyces</taxon>
    </lineage>
</organism>
<proteinExistence type="predicted"/>
<dbReference type="KEGG" id="spac:B1H29_00915"/>
<dbReference type="Pfam" id="PF13822">
    <property type="entry name" value="ACC_epsilon"/>
    <property type="match status" value="1"/>
</dbReference>
<reference evidence="3 4" key="1">
    <citation type="submission" date="2017-02" db="EMBL/GenBank/DDBJ databases">
        <title>Streptomyces pactum ACT12 Genome sequencing and assembly.</title>
        <authorList>
            <person name="Xue Q."/>
            <person name="Yan X."/>
            <person name="Jia L."/>
            <person name="Yan H."/>
        </authorList>
    </citation>
    <scope>NUCLEOTIDE SEQUENCE [LARGE SCALE GENOMIC DNA]</scope>
    <source>
        <strain evidence="3 4">ACT12</strain>
    </source>
</reference>
<evidence type="ECO:0000256" key="1">
    <source>
        <dbReference type="SAM" id="MobiDB-lite"/>
    </source>
</evidence>
<dbReference type="KEGG" id="spac:B1H29_36150"/>
<evidence type="ECO:0000313" key="3">
    <source>
        <dbReference type="EMBL" id="AQS71560.1"/>
    </source>
</evidence>
<dbReference type="GO" id="GO:0004658">
    <property type="term" value="F:propionyl-CoA carboxylase activity"/>
    <property type="evidence" value="ECO:0007669"/>
    <property type="project" value="InterPro"/>
</dbReference>
<feature type="compositionally biased region" description="Pro residues" evidence="1">
    <location>
        <begin position="43"/>
        <end position="53"/>
    </location>
</feature>
<evidence type="ECO:0000313" key="4">
    <source>
        <dbReference type="Proteomes" id="UP000189443"/>
    </source>
</evidence>
<evidence type="ECO:0008006" key="5">
    <source>
        <dbReference type="Google" id="ProtNLM"/>
    </source>
</evidence>
<name>A0A1S6JIH8_9ACTN</name>
<dbReference type="AlphaFoldDB" id="A0A1S6JIH8"/>
<dbReference type="InterPro" id="IPR032716">
    <property type="entry name" value="ACC_epsilon"/>
</dbReference>
<dbReference type="OrthoDB" id="4251024at2"/>
<dbReference type="GO" id="GO:0003989">
    <property type="term" value="F:acetyl-CoA carboxylase activity"/>
    <property type="evidence" value="ECO:0007669"/>
    <property type="project" value="InterPro"/>
</dbReference>
<dbReference type="EMBL" id="CP019724">
    <property type="protein sequence ID" value="AQS65696.1"/>
    <property type="molecule type" value="Genomic_DNA"/>
</dbReference>
<sequence>MGEPGVMGPALRIERGRADADELAALTVVLCSVVAGRAADGAPEPPAPAPAPAPWRRADRTGSAYRSPYCWR</sequence>
<dbReference type="RefSeq" id="WP_055422190.1">
    <property type="nucleotide sequence ID" value="NZ_CP019724.1"/>
</dbReference>
<gene>
    <name evidence="2" type="ORF">B1H29_00915</name>
    <name evidence="3" type="ORF">B1H29_36150</name>
</gene>
<protein>
    <recommendedName>
        <fullName evidence="5">Acyl-CoA carboxylase subunit epsilon</fullName>
    </recommendedName>
</protein>